<organism evidence="2 3">
    <name type="scientific">Fraxinus pennsylvanica</name>
    <dbReference type="NCBI Taxonomy" id="56036"/>
    <lineage>
        <taxon>Eukaryota</taxon>
        <taxon>Viridiplantae</taxon>
        <taxon>Streptophyta</taxon>
        <taxon>Embryophyta</taxon>
        <taxon>Tracheophyta</taxon>
        <taxon>Spermatophyta</taxon>
        <taxon>Magnoliopsida</taxon>
        <taxon>eudicotyledons</taxon>
        <taxon>Gunneridae</taxon>
        <taxon>Pentapetalae</taxon>
        <taxon>asterids</taxon>
        <taxon>lamiids</taxon>
        <taxon>Lamiales</taxon>
        <taxon>Oleaceae</taxon>
        <taxon>Oleeae</taxon>
        <taxon>Fraxinus</taxon>
    </lineage>
</organism>
<gene>
    <name evidence="2" type="ORF">FPE_LOCUS26924</name>
</gene>
<dbReference type="AlphaFoldDB" id="A0AAD2A206"/>
<feature type="domain" description="Reverse transcriptase zinc-binding" evidence="1">
    <location>
        <begin position="28"/>
        <end position="112"/>
    </location>
</feature>
<proteinExistence type="predicted"/>
<evidence type="ECO:0000313" key="2">
    <source>
        <dbReference type="EMBL" id="CAI9779494.1"/>
    </source>
</evidence>
<protein>
    <recommendedName>
        <fullName evidence="1">Reverse transcriptase zinc-binding domain-containing protein</fullName>
    </recommendedName>
</protein>
<dbReference type="Proteomes" id="UP000834106">
    <property type="component" value="Chromosome 17"/>
</dbReference>
<dbReference type="PANTHER" id="PTHR33116">
    <property type="entry name" value="REVERSE TRANSCRIPTASE ZINC-BINDING DOMAIN-CONTAINING PROTEIN-RELATED-RELATED"/>
    <property type="match status" value="1"/>
</dbReference>
<name>A0AAD2A206_9LAMI</name>
<dbReference type="SUPFAM" id="SSF47954">
    <property type="entry name" value="Cyclin-like"/>
    <property type="match status" value="1"/>
</dbReference>
<dbReference type="Gene3D" id="1.10.472.10">
    <property type="entry name" value="Cyclin-like"/>
    <property type="match status" value="1"/>
</dbReference>
<dbReference type="InterPro" id="IPR026960">
    <property type="entry name" value="RVT-Znf"/>
</dbReference>
<dbReference type="InterPro" id="IPR036915">
    <property type="entry name" value="Cyclin-like_sf"/>
</dbReference>
<dbReference type="EMBL" id="OU503052">
    <property type="protein sequence ID" value="CAI9779494.1"/>
    <property type="molecule type" value="Genomic_DNA"/>
</dbReference>
<reference evidence="2" key="1">
    <citation type="submission" date="2023-05" db="EMBL/GenBank/DDBJ databases">
        <authorList>
            <person name="Huff M."/>
        </authorList>
    </citation>
    <scope>NUCLEOTIDE SEQUENCE</scope>
</reference>
<sequence length="206" mass="23693">MRDTLDTFRPDSTREDVLRWVDDVHGVFSVRNAWESIRLRFPSVTWYHIVWFPKYIPRHAFILWLAIQGGLYTQTKLFCFGLVQYIRCVLCGCSEEDLDHLFFACPFSERVWPVLGSTELVTELGRYSFLEGAASWEGIADNFLFLKSCACVLDRNGVHADISIATTVAEGTIKNAYKDLYPHAAKIIPDWYAKERDLKNLSSPKS</sequence>
<dbReference type="Pfam" id="PF13966">
    <property type="entry name" value="zf-RVT"/>
    <property type="match status" value="1"/>
</dbReference>
<evidence type="ECO:0000313" key="3">
    <source>
        <dbReference type="Proteomes" id="UP000834106"/>
    </source>
</evidence>
<dbReference type="PANTHER" id="PTHR33116:SF84">
    <property type="entry name" value="RNA-DIRECTED DNA POLYMERASE"/>
    <property type="match status" value="1"/>
</dbReference>
<keyword evidence="3" id="KW-1185">Reference proteome</keyword>
<evidence type="ECO:0000259" key="1">
    <source>
        <dbReference type="Pfam" id="PF13966"/>
    </source>
</evidence>
<accession>A0AAD2A206</accession>